<dbReference type="EMBL" id="UINC01081872">
    <property type="protein sequence ID" value="SVC26131.1"/>
    <property type="molecule type" value="Genomic_DNA"/>
</dbReference>
<sequence length="61" mass="7676">MSKWKEIYKKWIDVVDRFDDIEDERKIELNMYKTRWVFYHLILGIELFLVILLLLLIYLKL</sequence>
<dbReference type="AlphaFoldDB" id="A0A382KU14"/>
<evidence type="ECO:0000256" key="1">
    <source>
        <dbReference type="SAM" id="Phobius"/>
    </source>
</evidence>
<keyword evidence="1" id="KW-1133">Transmembrane helix</keyword>
<keyword evidence="1" id="KW-0472">Membrane</keyword>
<gene>
    <name evidence="2" type="ORF">METZ01_LOCUS278985</name>
</gene>
<proteinExistence type="predicted"/>
<name>A0A382KU14_9ZZZZ</name>
<reference evidence="2" key="1">
    <citation type="submission" date="2018-05" db="EMBL/GenBank/DDBJ databases">
        <authorList>
            <person name="Lanie J.A."/>
            <person name="Ng W.-L."/>
            <person name="Kazmierczak K.M."/>
            <person name="Andrzejewski T.M."/>
            <person name="Davidsen T.M."/>
            <person name="Wayne K.J."/>
            <person name="Tettelin H."/>
            <person name="Glass J.I."/>
            <person name="Rusch D."/>
            <person name="Podicherti R."/>
            <person name="Tsui H.-C.T."/>
            <person name="Winkler M.E."/>
        </authorList>
    </citation>
    <scope>NUCLEOTIDE SEQUENCE</scope>
</reference>
<organism evidence="2">
    <name type="scientific">marine metagenome</name>
    <dbReference type="NCBI Taxonomy" id="408172"/>
    <lineage>
        <taxon>unclassified sequences</taxon>
        <taxon>metagenomes</taxon>
        <taxon>ecological metagenomes</taxon>
    </lineage>
</organism>
<keyword evidence="1" id="KW-0812">Transmembrane</keyword>
<feature type="transmembrane region" description="Helical" evidence="1">
    <location>
        <begin position="36"/>
        <end position="59"/>
    </location>
</feature>
<accession>A0A382KU14</accession>
<evidence type="ECO:0000313" key="2">
    <source>
        <dbReference type="EMBL" id="SVC26131.1"/>
    </source>
</evidence>
<protein>
    <submittedName>
        <fullName evidence="2">Uncharacterized protein</fullName>
    </submittedName>
</protein>